<evidence type="ECO:0000313" key="2">
    <source>
        <dbReference type="Proteomes" id="UP000464865"/>
    </source>
</evidence>
<reference evidence="1 2" key="1">
    <citation type="submission" date="2020-02" db="EMBL/GenBank/DDBJ databases">
        <title>Plant-Promoting Endophytic Bacterium Rhizobium oryzihabitans sp. nov., Isolated from the Root of Rice.</title>
        <authorList>
            <person name="zhao J."/>
            <person name="Zhang G."/>
        </authorList>
    </citation>
    <scope>NUCLEOTIDE SEQUENCE [LARGE SCALE GENOMIC DNA]</scope>
    <source>
        <strain evidence="1 2">M15</strain>
        <plasmid evidence="1 2">p6</plasmid>
    </source>
</reference>
<sequence length="102" mass="11433">MSGDIFTFSCEARFNIALESLDQLVLLGGRKDGIVLSGREGDVRDRKLVKRRFIYMIRRHGSDFTTYSGLMGMPVSILTQQGGMGIMRHQPDGEYDLFASVV</sequence>
<evidence type="ECO:0000313" key="1">
    <source>
        <dbReference type="EMBL" id="QIB41505.1"/>
    </source>
</evidence>
<geneLocation type="plasmid" evidence="1 2">
    <name>p6</name>
</geneLocation>
<dbReference type="RefSeq" id="WP_164056972.1">
    <property type="nucleotide sequence ID" value="NZ_CP048638.1"/>
</dbReference>
<keyword evidence="2" id="KW-1185">Reference proteome</keyword>
<protein>
    <submittedName>
        <fullName evidence="1">Uncharacterized protein</fullName>
    </submittedName>
</protein>
<name>A0A7L5BRS0_9HYPH</name>
<dbReference type="Proteomes" id="UP000464865">
    <property type="component" value="Plasmid p6"/>
</dbReference>
<accession>A0A7L5BRS0</accession>
<gene>
    <name evidence="1" type="ORF">G3A56_27285</name>
</gene>
<keyword evidence="1" id="KW-0614">Plasmid</keyword>
<organism evidence="1 2">
    <name type="scientific">Rhizobium oryzihabitans</name>
    <dbReference type="NCBI Taxonomy" id="2267833"/>
    <lineage>
        <taxon>Bacteria</taxon>
        <taxon>Pseudomonadati</taxon>
        <taxon>Pseudomonadota</taxon>
        <taxon>Alphaproteobacteria</taxon>
        <taxon>Hyphomicrobiales</taxon>
        <taxon>Rhizobiaceae</taxon>
        <taxon>Rhizobium/Agrobacterium group</taxon>
        <taxon>Rhizobium</taxon>
    </lineage>
</organism>
<proteinExistence type="predicted"/>
<dbReference type="KEGG" id="roy:G3A56_27285"/>
<dbReference type="AlphaFoldDB" id="A0A7L5BRS0"/>
<dbReference type="EMBL" id="CP048638">
    <property type="protein sequence ID" value="QIB41505.1"/>
    <property type="molecule type" value="Genomic_DNA"/>
</dbReference>